<organism evidence="2 3">
    <name type="scientific">Methylovulum psychrotolerans</name>
    <dbReference type="NCBI Taxonomy" id="1704499"/>
    <lineage>
        <taxon>Bacteria</taxon>
        <taxon>Pseudomonadati</taxon>
        <taxon>Pseudomonadota</taxon>
        <taxon>Gammaproteobacteria</taxon>
        <taxon>Methylococcales</taxon>
        <taxon>Methylococcaceae</taxon>
        <taxon>Methylovulum</taxon>
    </lineage>
</organism>
<proteinExistence type="predicted"/>
<dbReference type="OrthoDB" id="26750at2"/>
<evidence type="ECO:0000313" key="3">
    <source>
        <dbReference type="Proteomes" id="UP000197019"/>
    </source>
</evidence>
<dbReference type="InterPro" id="IPR011335">
    <property type="entry name" value="Restrct_endonuc-II-like"/>
</dbReference>
<reference evidence="2 3" key="1">
    <citation type="submission" date="2017-06" db="EMBL/GenBank/DDBJ databases">
        <title>Genome Sequencing of the methanotroph Methylovulum psychrotolerants str. HV10-M2 isolated from a high-altitude environment.</title>
        <authorList>
            <person name="Mateos-Rivera A."/>
        </authorList>
    </citation>
    <scope>NUCLEOTIDE SEQUENCE [LARGE SCALE GENOMIC DNA]</scope>
    <source>
        <strain evidence="2 3">HV10_M2</strain>
    </source>
</reference>
<dbReference type="AlphaFoldDB" id="A0A1Z4C159"/>
<keyword evidence="3" id="KW-1185">Reference proteome</keyword>
<dbReference type="RefSeq" id="WP_088620122.1">
    <property type="nucleotide sequence ID" value="NZ_CP022129.1"/>
</dbReference>
<name>A0A1Z4C159_9GAMM</name>
<dbReference type="KEGG" id="mpsy:CEK71_14885"/>
<dbReference type="PANTHER" id="PTHR36558">
    <property type="entry name" value="GLR1098 PROTEIN"/>
    <property type="match status" value="1"/>
</dbReference>
<dbReference type="Proteomes" id="UP000197019">
    <property type="component" value="Chromosome"/>
</dbReference>
<gene>
    <name evidence="2" type="ORF">CEK71_14885</name>
</gene>
<dbReference type="SUPFAM" id="SSF52980">
    <property type="entry name" value="Restriction endonuclease-like"/>
    <property type="match status" value="1"/>
</dbReference>
<dbReference type="InterPro" id="IPR008538">
    <property type="entry name" value="Uma2"/>
</dbReference>
<sequence length="196" mass="22456">MLATKNISLTSVEDYLQWELTSEVKHELIDGYLYAMAGASANHERIAVNMLSAFNNHLKNSPCEPFGSDMKLRVKANFFYPDIMVVCNFDDSAPFFTDTPLIIVEVLSKSTRKTDETIKLMSYINIPSLKEYVLIEQDFVDIQVIRRSEGWLQKHYFLGDEVTFEAIGLTLSVADIYRRVQNDDMTEFLHNPTGQP</sequence>
<dbReference type="PANTHER" id="PTHR36558:SF1">
    <property type="entry name" value="RESTRICTION ENDONUCLEASE DOMAIN-CONTAINING PROTEIN-RELATED"/>
    <property type="match status" value="1"/>
</dbReference>
<feature type="domain" description="Putative restriction endonuclease" evidence="1">
    <location>
        <begin position="12"/>
        <end position="173"/>
    </location>
</feature>
<accession>A0A1Z4C159</accession>
<dbReference type="Gene3D" id="3.90.1570.10">
    <property type="entry name" value="tt1808, chain A"/>
    <property type="match status" value="1"/>
</dbReference>
<dbReference type="InterPro" id="IPR012296">
    <property type="entry name" value="Nuclease_put_TT1808"/>
</dbReference>
<dbReference type="Pfam" id="PF05685">
    <property type="entry name" value="Uma2"/>
    <property type="match status" value="1"/>
</dbReference>
<protein>
    <recommendedName>
        <fullName evidence="1">Putative restriction endonuclease domain-containing protein</fullName>
    </recommendedName>
</protein>
<evidence type="ECO:0000313" key="2">
    <source>
        <dbReference type="EMBL" id="ASF47250.1"/>
    </source>
</evidence>
<dbReference type="EMBL" id="CP022129">
    <property type="protein sequence ID" value="ASF47250.1"/>
    <property type="molecule type" value="Genomic_DNA"/>
</dbReference>
<evidence type="ECO:0000259" key="1">
    <source>
        <dbReference type="Pfam" id="PF05685"/>
    </source>
</evidence>
<dbReference type="CDD" id="cd06260">
    <property type="entry name" value="DUF820-like"/>
    <property type="match status" value="1"/>
</dbReference>